<dbReference type="SMART" id="SM01003">
    <property type="entry name" value="AlaDh_PNT_N"/>
    <property type="match status" value="1"/>
</dbReference>
<dbReference type="InterPro" id="IPR036291">
    <property type="entry name" value="NAD(P)-bd_dom_sf"/>
</dbReference>
<keyword evidence="1" id="KW-0560">Oxidoreductase</keyword>
<dbReference type="Pfam" id="PF05222">
    <property type="entry name" value="AlaDh_PNT_N"/>
    <property type="match status" value="1"/>
</dbReference>
<evidence type="ECO:0000256" key="1">
    <source>
        <dbReference type="ARBA" id="ARBA00023002"/>
    </source>
</evidence>
<reference evidence="4" key="1">
    <citation type="submission" date="2016-08" db="EMBL/GenBank/DDBJ databases">
        <authorList>
            <person name="Varghese N."/>
            <person name="Submissions Spin"/>
        </authorList>
    </citation>
    <scope>NUCLEOTIDE SEQUENCE [LARGE SCALE GENOMIC DNA]</scope>
    <source>
        <strain evidence="4">ERR11</strain>
    </source>
</reference>
<dbReference type="Gene3D" id="3.40.50.720">
    <property type="entry name" value="NAD(P)-binding Rossmann-like Domain"/>
    <property type="match status" value="2"/>
</dbReference>
<sequence length="406" mass="45406">MNIGVLKEIKRDERRVALQPAQAKDLFKLGHRVYVEVGAGEGAGFSDADYQASDASVVPKEELLGEARLLLKVKAPLRSEYEDYGPHHILFTYLHFDENIATDDLFKLIGRGFLGIAYEWVGTAGQYPLLEPMSRLTGYLFAQRALELCSKEKGIFCVGNEKFLRGGRALIIGCGNIGLSAFKYLSNLGVALTIVVTGSRDDFNQRANARFGTEGVDYIGASDANLIIMDKKDCSRTHDVIAAALPKTDILLNCAVRRLDLPKHKMEYLVDRSMVRLMQKNSIVCDCTACDRDMIETCISFEPLYHWYREEGVVHYNCDHIPSMVPNTATQLLTARTFRYIRDIADLGSLQAMIGDETLRNGVCCYGGHLTHALSADKKGLPYRRLGDLLREMPHSQQEVLGFRLN</sequence>
<dbReference type="GO" id="GO:0000286">
    <property type="term" value="F:alanine dehydrogenase activity"/>
    <property type="evidence" value="ECO:0007669"/>
    <property type="project" value="TreeGrafter"/>
</dbReference>
<accession>A0A1C3XUY0</accession>
<dbReference type="EMBL" id="FMAI01000056">
    <property type="protein sequence ID" value="SCB55826.1"/>
    <property type="molecule type" value="Genomic_DNA"/>
</dbReference>
<dbReference type="RefSeq" id="WP_091967600.1">
    <property type="nucleotide sequence ID" value="NZ_FMAI01000056.1"/>
</dbReference>
<dbReference type="SUPFAM" id="SSF51735">
    <property type="entry name" value="NAD(P)-binding Rossmann-fold domains"/>
    <property type="match status" value="1"/>
</dbReference>
<dbReference type="GO" id="GO:0006524">
    <property type="term" value="P:alanine catabolic process"/>
    <property type="evidence" value="ECO:0007669"/>
    <property type="project" value="TreeGrafter"/>
</dbReference>
<name>A0A1C3XUY0_9BRAD</name>
<evidence type="ECO:0000259" key="2">
    <source>
        <dbReference type="SMART" id="SM01003"/>
    </source>
</evidence>
<dbReference type="Proteomes" id="UP000199184">
    <property type="component" value="Unassembled WGS sequence"/>
</dbReference>
<dbReference type="AlphaFoldDB" id="A0A1C3XUY0"/>
<protein>
    <submittedName>
        <fullName evidence="3">Alanine dehydrogenase</fullName>
    </submittedName>
</protein>
<dbReference type="Pfam" id="PF01262">
    <property type="entry name" value="AlaDh_PNT_C"/>
    <property type="match status" value="1"/>
</dbReference>
<dbReference type="SUPFAM" id="SSF52283">
    <property type="entry name" value="Formate/glycerate dehydrogenase catalytic domain-like"/>
    <property type="match status" value="1"/>
</dbReference>
<proteinExistence type="predicted"/>
<dbReference type="GO" id="GO:0005886">
    <property type="term" value="C:plasma membrane"/>
    <property type="evidence" value="ECO:0007669"/>
    <property type="project" value="TreeGrafter"/>
</dbReference>
<gene>
    <name evidence="3" type="ORF">GA0061098_10567</name>
</gene>
<feature type="domain" description="Alanine dehydrogenase/pyridine nucleotide transhydrogenase N-terminal" evidence="2">
    <location>
        <begin position="4"/>
        <end position="137"/>
    </location>
</feature>
<dbReference type="PANTHER" id="PTHR42795">
    <property type="entry name" value="ALANINE DEHYDROGENASE"/>
    <property type="match status" value="1"/>
</dbReference>
<dbReference type="InterPro" id="IPR007886">
    <property type="entry name" value="AlaDH/PNT_N"/>
</dbReference>
<dbReference type="PANTHER" id="PTHR42795:SF1">
    <property type="entry name" value="ALANINE DEHYDROGENASE"/>
    <property type="match status" value="1"/>
</dbReference>
<evidence type="ECO:0000313" key="3">
    <source>
        <dbReference type="EMBL" id="SCB55826.1"/>
    </source>
</evidence>
<organism evidence="3 4">
    <name type="scientific">Bradyrhizobium shewense</name>
    <dbReference type="NCBI Taxonomy" id="1761772"/>
    <lineage>
        <taxon>Bacteria</taxon>
        <taxon>Pseudomonadati</taxon>
        <taxon>Pseudomonadota</taxon>
        <taxon>Alphaproteobacteria</taxon>
        <taxon>Hyphomicrobiales</taxon>
        <taxon>Nitrobacteraceae</taxon>
        <taxon>Bradyrhizobium</taxon>
    </lineage>
</organism>
<evidence type="ECO:0000313" key="4">
    <source>
        <dbReference type="Proteomes" id="UP000199184"/>
    </source>
</evidence>
<dbReference type="InterPro" id="IPR007698">
    <property type="entry name" value="AlaDH/PNT_NAD(H)-bd"/>
</dbReference>
<keyword evidence="4" id="KW-1185">Reference proteome</keyword>